<dbReference type="InterPro" id="IPR004360">
    <property type="entry name" value="Glyas_Fos-R_dOase_dom"/>
</dbReference>
<reference evidence="7 8" key="1">
    <citation type="submission" date="2019-12" db="EMBL/GenBank/DDBJ databases">
        <title>Genomic-based taxomic classification of the family Erythrobacteraceae.</title>
        <authorList>
            <person name="Xu L."/>
        </authorList>
    </citation>
    <scope>NUCLEOTIDE SEQUENCE [LARGE SCALE GENOMIC DNA]</scope>
    <source>
        <strain evidence="7 8">MCCC 1A09965</strain>
    </source>
</reference>
<evidence type="ECO:0000313" key="8">
    <source>
        <dbReference type="Proteomes" id="UP000445582"/>
    </source>
</evidence>
<accession>A0A844YC07</accession>
<dbReference type="CDD" id="cd08342">
    <property type="entry name" value="HPPD_N_like"/>
    <property type="match status" value="1"/>
</dbReference>
<gene>
    <name evidence="7" type="primary">hppD</name>
    <name evidence="7" type="ORF">GRI48_01830</name>
</gene>
<feature type="binding site" evidence="5">
    <location>
        <position position="327"/>
    </location>
    <ligand>
        <name>Fe cation</name>
        <dbReference type="ChEBI" id="CHEBI:24875"/>
    </ligand>
</feature>
<comment type="caution">
    <text evidence="7">The sequence shown here is derived from an EMBL/GenBank/DDBJ whole genome shotgun (WGS) entry which is preliminary data.</text>
</comment>
<evidence type="ECO:0000256" key="5">
    <source>
        <dbReference type="PIRSR" id="PIRSR009283-1"/>
    </source>
</evidence>
<dbReference type="InterPro" id="IPR005956">
    <property type="entry name" value="4OHPhenylPyrv_dOase"/>
</dbReference>
<organism evidence="7 8">
    <name type="scientific">Qipengyuania oceanensis</name>
    <dbReference type="NCBI Taxonomy" id="1463597"/>
    <lineage>
        <taxon>Bacteria</taxon>
        <taxon>Pseudomonadati</taxon>
        <taxon>Pseudomonadota</taxon>
        <taxon>Alphaproteobacteria</taxon>
        <taxon>Sphingomonadales</taxon>
        <taxon>Erythrobacteraceae</taxon>
        <taxon>Qipengyuania</taxon>
    </lineage>
</organism>
<dbReference type="GO" id="GO:0003868">
    <property type="term" value="F:4-hydroxyphenylpyruvate dioxygenase activity"/>
    <property type="evidence" value="ECO:0007669"/>
    <property type="project" value="UniProtKB-EC"/>
</dbReference>
<dbReference type="CDD" id="cd07250">
    <property type="entry name" value="HPPD_C_like"/>
    <property type="match status" value="1"/>
</dbReference>
<feature type="domain" description="VOC" evidence="6">
    <location>
        <begin position="163"/>
        <end position="315"/>
    </location>
</feature>
<dbReference type="FunFam" id="3.10.180.10:FF:000007">
    <property type="entry name" value="4-hydroxyphenylpyruvate dioxygenase"/>
    <property type="match status" value="1"/>
</dbReference>
<dbReference type="RefSeq" id="WP_160670570.1">
    <property type="nucleotide sequence ID" value="NZ_WTYN01000001.1"/>
</dbReference>
<dbReference type="InterPro" id="IPR029068">
    <property type="entry name" value="Glyas_Bleomycin-R_OHBP_Dase"/>
</dbReference>
<dbReference type="AlphaFoldDB" id="A0A844YC07"/>
<dbReference type="GO" id="GO:0006572">
    <property type="term" value="P:L-tyrosine catabolic process"/>
    <property type="evidence" value="ECO:0007669"/>
    <property type="project" value="TreeGrafter"/>
</dbReference>
<evidence type="ECO:0000256" key="4">
    <source>
        <dbReference type="ARBA" id="ARBA00023004"/>
    </source>
</evidence>
<proteinExistence type="inferred from homology"/>
<comment type="similarity">
    <text evidence="1">Belongs to the 4HPPD family.</text>
</comment>
<keyword evidence="7" id="KW-0670">Pyruvate</keyword>
<feature type="binding site" evidence="5">
    <location>
        <position position="245"/>
    </location>
    <ligand>
        <name>Fe cation</name>
        <dbReference type="ChEBI" id="CHEBI:24875"/>
    </ligand>
</feature>
<evidence type="ECO:0000256" key="2">
    <source>
        <dbReference type="ARBA" id="ARBA00022723"/>
    </source>
</evidence>
<dbReference type="InterPro" id="IPR041736">
    <property type="entry name" value="4OHPhenylPyrv_dOase_N"/>
</dbReference>
<keyword evidence="7" id="KW-0560">Oxidoreductase</keyword>
<dbReference type="PANTHER" id="PTHR11959:SF1">
    <property type="entry name" value="4-HYDROXYPHENYLPYRUVATE DIOXYGENASE"/>
    <property type="match status" value="1"/>
</dbReference>
<keyword evidence="8" id="KW-1185">Reference proteome</keyword>
<dbReference type="PROSITE" id="PS51819">
    <property type="entry name" value="VOC"/>
    <property type="match status" value="2"/>
</dbReference>
<dbReference type="InterPro" id="IPR037523">
    <property type="entry name" value="VOC_core"/>
</dbReference>
<dbReference type="EC" id="1.13.11.27" evidence="7"/>
<dbReference type="Proteomes" id="UP000445582">
    <property type="component" value="Unassembled WGS sequence"/>
</dbReference>
<feature type="domain" description="VOC" evidence="6">
    <location>
        <begin position="13"/>
        <end position="130"/>
    </location>
</feature>
<comment type="cofactor">
    <cofactor evidence="5">
        <name>Fe cation</name>
        <dbReference type="ChEBI" id="CHEBI:24875"/>
    </cofactor>
    <text evidence="5">Binds 1 Fe cation per subunit.</text>
</comment>
<dbReference type="SUPFAM" id="SSF54593">
    <property type="entry name" value="Glyoxalase/Bleomycin resistance protein/Dihydroxybiphenyl dioxygenase"/>
    <property type="match status" value="1"/>
</dbReference>
<dbReference type="Gene3D" id="3.10.180.10">
    <property type="entry name" value="2,3-Dihydroxybiphenyl 1,2-Dioxygenase, domain 1"/>
    <property type="match status" value="2"/>
</dbReference>
<protein>
    <submittedName>
        <fullName evidence="7">4-hydroxyphenylpyruvate dioxygenase</fullName>
        <ecNumber evidence="7">1.13.11.27</ecNumber>
    </submittedName>
</protein>
<keyword evidence="3" id="KW-0677">Repeat</keyword>
<sequence>MPDLFDNPAGLDGFEFVEFCAPEKGQLEPVFKAMGFQHVATHRSKDVDLWRQGGINLIANYEPKSAAWYFAREHGASACGMAFRVKDARKAYQHLLDKGAEPVQVETGPMELHIPAIRGIGGAILYLVDRYQDENGDGLTIYDIDFEYLPGVDRHPEGAGFTHIDHLTHNVYGGRMKYWADYYETLFNFREIRFFDIKGEYTGLTSKALTAPDGKIRIPLNEEAKGGGGQIEEFLREFNGEGIQHIALICDDLIAAWDRLKEFGVPFMTAPPETYYEMLPERLPDHGQPTDELKARGILLDGTTEGGQPRLLLQIFAEAQVGPVFFEFIQRKGDEGFGEGNFKALFESMERDQIRRGVLSVEDAETVDAEPAE</sequence>
<dbReference type="NCBIfam" id="TIGR01263">
    <property type="entry name" value="4HPPD"/>
    <property type="match status" value="1"/>
</dbReference>
<evidence type="ECO:0000256" key="3">
    <source>
        <dbReference type="ARBA" id="ARBA00022737"/>
    </source>
</evidence>
<dbReference type="OrthoDB" id="9780241at2"/>
<evidence type="ECO:0000259" key="6">
    <source>
        <dbReference type="PROSITE" id="PS51819"/>
    </source>
</evidence>
<keyword evidence="2 5" id="KW-0479">Metal-binding</keyword>
<dbReference type="EMBL" id="WTYN01000001">
    <property type="protein sequence ID" value="MXO61741.1"/>
    <property type="molecule type" value="Genomic_DNA"/>
</dbReference>
<keyword evidence="7" id="KW-0223">Dioxygenase</keyword>
<keyword evidence="4 5" id="KW-0408">Iron</keyword>
<evidence type="ECO:0000313" key="7">
    <source>
        <dbReference type="EMBL" id="MXO61741.1"/>
    </source>
</evidence>
<dbReference type="PANTHER" id="PTHR11959">
    <property type="entry name" value="4-HYDROXYPHENYLPYRUVATE DIOXYGENASE"/>
    <property type="match status" value="1"/>
</dbReference>
<feature type="binding site" evidence="5">
    <location>
        <position position="166"/>
    </location>
    <ligand>
        <name>Fe cation</name>
        <dbReference type="ChEBI" id="CHEBI:24875"/>
    </ligand>
</feature>
<name>A0A844YC07_9SPHN</name>
<dbReference type="Pfam" id="PF00903">
    <property type="entry name" value="Glyoxalase"/>
    <property type="match status" value="1"/>
</dbReference>
<evidence type="ECO:0000256" key="1">
    <source>
        <dbReference type="ARBA" id="ARBA00005877"/>
    </source>
</evidence>
<dbReference type="Pfam" id="PF14696">
    <property type="entry name" value="Glyoxalase_5"/>
    <property type="match status" value="1"/>
</dbReference>
<dbReference type="GO" id="GO:0046872">
    <property type="term" value="F:metal ion binding"/>
    <property type="evidence" value="ECO:0007669"/>
    <property type="project" value="UniProtKB-KW"/>
</dbReference>
<dbReference type="InterPro" id="IPR041735">
    <property type="entry name" value="4OHPhenylPyrv_dOase_C"/>
</dbReference>
<dbReference type="PIRSF" id="PIRSF009283">
    <property type="entry name" value="HPP_dOase"/>
    <property type="match status" value="1"/>
</dbReference>